<sequence length="497" mass="53699">MSTVTAGASPEKLAVAVASRSPPEPSKITWALQEVSSVVVVDDADTSESRQQRRRGSEAPSVDVRELARRRGSDPFSGYNVADIYDDPEVSSMAKSVAGSVGKDEFDPKTFQVYAPAMDVDALCSELLNLAGDMLANPNTIMSASTSPTDEATDDAEELARQRLRRLRSNGNMGKINSFGRPGVRGGPQHYQLHSSASGAGLSHNTPLSPTNEPYNHQQNGNAEGPRRGNALQSSTVSPLSPTNSGSQRATPRFGSGSVYSDLVEGAATGGMTPRSAAASNVQHLQQTIKRHIHQTNQADAHAMRKTRLQMMLDGLRNGDFNAEFIQSIQQLQDPEDAVKAIGAYYEQGKDLTHHKAMAARRGQLNKVERKGTFRFAAGVPRPGSSDGGGHRRSTFRPSVTLSDPASGTPRAGTPPSGDHERRRVLMRVLEQRRESEIQRINDKQDDLHSGPGQLQRQRSLGRAQSLANISLKSFVRRRSSWMRANGTISSSVGSLS</sequence>
<feature type="compositionally biased region" description="Basic and acidic residues" evidence="1">
    <location>
        <begin position="47"/>
        <end position="69"/>
    </location>
</feature>
<feature type="region of interest" description="Disordered" evidence="1">
    <location>
        <begin position="42"/>
        <end position="69"/>
    </location>
</feature>
<protein>
    <submittedName>
        <fullName evidence="2">Uncharacterized protein</fullName>
    </submittedName>
</protein>
<evidence type="ECO:0000313" key="3">
    <source>
        <dbReference type="Proteomes" id="UP000051952"/>
    </source>
</evidence>
<reference evidence="3" key="1">
    <citation type="submission" date="2015-09" db="EMBL/GenBank/DDBJ databases">
        <authorList>
            <consortium name="Pathogen Informatics"/>
        </authorList>
    </citation>
    <scope>NUCLEOTIDE SEQUENCE [LARGE SCALE GENOMIC DNA]</scope>
    <source>
        <strain evidence="3">Lake Konstanz</strain>
    </source>
</reference>
<evidence type="ECO:0000256" key="1">
    <source>
        <dbReference type="SAM" id="MobiDB-lite"/>
    </source>
</evidence>
<dbReference type="VEuPathDB" id="TriTrypDB:BSAL_41860"/>
<accession>A0A0S4KP65</accession>
<evidence type="ECO:0000313" key="2">
    <source>
        <dbReference type="EMBL" id="CUI15413.1"/>
    </source>
</evidence>
<feature type="region of interest" description="Disordered" evidence="1">
    <location>
        <begin position="1"/>
        <end position="25"/>
    </location>
</feature>
<feature type="compositionally biased region" description="Polar residues" evidence="1">
    <location>
        <begin position="396"/>
        <end position="406"/>
    </location>
</feature>
<dbReference type="AlphaFoldDB" id="A0A0S4KP65"/>
<organism evidence="2 3">
    <name type="scientific">Bodo saltans</name>
    <name type="common">Flagellated protozoan</name>
    <dbReference type="NCBI Taxonomy" id="75058"/>
    <lineage>
        <taxon>Eukaryota</taxon>
        <taxon>Discoba</taxon>
        <taxon>Euglenozoa</taxon>
        <taxon>Kinetoplastea</taxon>
        <taxon>Metakinetoplastina</taxon>
        <taxon>Eubodonida</taxon>
        <taxon>Bodonidae</taxon>
        <taxon>Bodo</taxon>
    </lineage>
</organism>
<feature type="region of interest" description="Disordered" evidence="1">
    <location>
        <begin position="165"/>
        <end position="258"/>
    </location>
</feature>
<name>A0A0S4KP65_BODSA</name>
<feature type="compositionally biased region" description="Polar residues" evidence="1">
    <location>
        <begin position="231"/>
        <end position="250"/>
    </location>
</feature>
<feature type="compositionally biased region" description="Basic and acidic residues" evidence="1">
    <location>
        <begin position="439"/>
        <end position="449"/>
    </location>
</feature>
<dbReference type="Proteomes" id="UP000051952">
    <property type="component" value="Unassembled WGS sequence"/>
</dbReference>
<gene>
    <name evidence="2" type="ORF">BSAL_41860</name>
</gene>
<feature type="non-terminal residue" evidence="2">
    <location>
        <position position="497"/>
    </location>
</feature>
<feature type="compositionally biased region" description="Polar residues" evidence="1">
    <location>
        <begin position="192"/>
        <end position="222"/>
    </location>
</feature>
<dbReference type="EMBL" id="CYKH01002138">
    <property type="protein sequence ID" value="CUI15413.1"/>
    <property type="molecule type" value="Genomic_DNA"/>
</dbReference>
<feature type="region of interest" description="Disordered" evidence="1">
    <location>
        <begin position="439"/>
        <end position="462"/>
    </location>
</feature>
<proteinExistence type="predicted"/>
<feature type="region of interest" description="Disordered" evidence="1">
    <location>
        <begin position="376"/>
        <end position="422"/>
    </location>
</feature>
<keyword evidence="3" id="KW-1185">Reference proteome</keyword>